<dbReference type="PANTHER" id="PTHR10164:SF5">
    <property type="entry name" value="ISLET CELL AUTOANTIGEN 1-LIKE PROTEIN"/>
    <property type="match status" value="1"/>
</dbReference>
<organism evidence="2 3">
    <name type="scientific">Gekko japonicus</name>
    <name type="common">Schlegel's Japanese gecko</name>
    <dbReference type="NCBI Taxonomy" id="146911"/>
    <lineage>
        <taxon>Eukaryota</taxon>
        <taxon>Metazoa</taxon>
        <taxon>Chordata</taxon>
        <taxon>Craniata</taxon>
        <taxon>Vertebrata</taxon>
        <taxon>Euteleostomi</taxon>
        <taxon>Lepidosauria</taxon>
        <taxon>Squamata</taxon>
        <taxon>Bifurcata</taxon>
        <taxon>Gekkota</taxon>
        <taxon>Gekkonidae</taxon>
        <taxon>Gekkoninae</taxon>
        <taxon>Gekko</taxon>
    </lineage>
</organism>
<dbReference type="InterPro" id="IPR024114">
    <property type="entry name" value="Islet_autoAg_Ica1/Ica1-like"/>
</dbReference>
<dbReference type="PANTHER" id="PTHR10164">
    <property type="entry name" value="ISLET CELL AUTOANTIGEN 1"/>
    <property type="match status" value="1"/>
</dbReference>
<dbReference type="RefSeq" id="XP_015263000.1">
    <property type="nucleotide sequence ID" value="XM_015407514.1"/>
</dbReference>
<dbReference type="GeneID" id="107107250"/>
<protein>
    <submittedName>
        <fullName evidence="3">Islet cell autoantigen 1-like protein</fullName>
    </submittedName>
</protein>
<dbReference type="InterPro" id="IPR027267">
    <property type="entry name" value="AH/BAR_dom_sf"/>
</dbReference>
<reference evidence="3" key="1">
    <citation type="submission" date="2025-08" db="UniProtKB">
        <authorList>
            <consortium name="RefSeq"/>
        </authorList>
    </citation>
    <scope>IDENTIFICATION</scope>
</reference>
<feature type="domain" description="AH" evidence="1">
    <location>
        <begin position="43"/>
        <end position="186"/>
    </location>
</feature>
<dbReference type="SMART" id="SM01015">
    <property type="entry name" value="Arfaptin"/>
    <property type="match status" value="1"/>
</dbReference>
<gene>
    <name evidence="3" type="primary">ICA1L</name>
</gene>
<evidence type="ECO:0000313" key="3">
    <source>
        <dbReference type="RefSeq" id="XP_015263000.1"/>
    </source>
</evidence>
<name>A0ABM1JNG3_GEKJA</name>
<dbReference type="PROSITE" id="PS50870">
    <property type="entry name" value="AH"/>
    <property type="match status" value="1"/>
</dbReference>
<dbReference type="Pfam" id="PF06456">
    <property type="entry name" value="Arfaptin"/>
    <property type="match status" value="1"/>
</dbReference>
<dbReference type="SUPFAM" id="SSF103657">
    <property type="entry name" value="BAR/IMD domain-like"/>
    <property type="match status" value="1"/>
</dbReference>
<proteinExistence type="predicted"/>
<evidence type="ECO:0000259" key="1">
    <source>
        <dbReference type="PROSITE" id="PS50870"/>
    </source>
</evidence>
<accession>A0ABM1JNG3</accession>
<keyword evidence="2" id="KW-1185">Reference proteome</keyword>
<evidence type="ECO:0000313" key="2">
    <source>
        <dbReference type="Proteomes" id="UP000694871"/>
    </source>
</evidence>
<dbReference type="Proteomes" id="UP000694871">
    <property type="component" value="Unplaced"/>
</dbReference>
<dbReference type="Gene3D" id="1.20.1270.60">
    <property type="entry name" value="Arfaptin homology (AH) domain/BAR domain"/>
    <property type="match status" value="1"/>
</dbReference>
<dbReference type="InterPro" id="IPR010504">
    <property type="entry name" value="AH_dom"/>
</dbReference>
<sequence>MDTYKQNNPGDQSVVSKMQKKYWKTKQVLIKATGKKEDEHVVASDAELDAKLEVFHTIQMTCADLLKTIEKYQQRLNAVSEQENELGLFLKVQADRGEVQIGRMIDATGKALCSSSQQRLALCTPLSRLGKELATFSQRAVSDTLLTINQMEQARTEYRGALLWMKDASQELDPDTHKQMEKFKKV</sequence>